<evidence type="ECO:0000313" key="3">
    <source>
        <dbReference type="Proteomes" id="UP000289821"/>
    </source>
</evidence>
<feature type="coiled-coil region" evidence="1">
    <location>
        <begin position="6"/>
        <end position="33"/>
    </location>
</feature>
<comment type="caution">
    <text evidence="2">The sequence shown here is derived from an EMBL/GenBank/DDBJ whole genome shotgun (WGS) entry which is preliminary data.</text>
</comment>
<organism evidence="2 3">
    <name type="scientific">Leeuwenhoekiella aestuarii</name>
    <dbReference type="NCBI Taxonomy" id="2249426"/>
    <lineage>
        <taxon>Bacteria</taxon>
        <taxon>Pseudomonadati</taxon>
        <taxon>Bacteroidota</taxon>
        <taxon>Flavobacteriia</taxon>
        <taxon>Flavobacteriales</taxon>
        <taxon>Flavobacteriaceae</taxon>
        <taxon>Leeuwenhoekiella</taxon>
    </lineage>
</organism>
<sequence length="96" mass="11177">MKTSPNSHFERALNKLLKRYDCTQNERKRLRAVAMTTISKISHTEYGGFEEQTGAFLSEAMNSTFKIKIDYIDQHTQAFKSLYLVPNTEEYFDTSI</sequence>
<evidence type="ECO:0000313" key="2">
    <source>
        <dbReference type="EMBL" id="RXG13277.1"/>
    </source>
</evidence>
<keyword evidence="1" id="KW-0175">Coiled coil</keyword>
<dbReference type="EMBL" id="QOVI01000005">
    <property type="protein sequence ID" value="RXG13277.1"/>
    <property type="molecule type" value="Genomic_DNA"/>
</dbReference>
<keyword evidence="3" id="KW-1185">Reference proteome</keyword>
<accession>A0A4Q0NT08</accession>
<dbReference type="Proteomes" id="UP000289821">
    <property type="component" value="Unassembled WGS sequence"/>
</dbReference>
<name>A0A4Q0NT08_9FLAO</name>
<gene>
    <name evidence="2" type="ORF">DSM04_105255</name>
</gene>
<proteinExistence type="predicted"/>
<dbReference type="RefSeq" id="WP_128762050.1">
    <property type="nucleotide sequence ID" value="NZ_QOVI01000005.1"/>
</dbReference>
<evidence type="ECO:0000256" key="1">
    <source>
        <dbReference type="SAM" id="Coils"/>
    </source>
</evidence>
<reference evidence="2 3" key="1">
    <citation type="submission" date="2018-07" db="EMBL/GenBank/DDBJ databases">
        <title>Leeuwenhoekiella genomics.</title>
        <authorList>
            <person name="Tahon G."/>
            <person name="Willems A."/>
        </authorList>
    </citation>
    <scope>NUCLEOTIDE SEQUENCE [LARGE SCALE GENOMIC DNA]</scope>
    <source>
        <strain evidence="2 3">R-50232</strain>
    </source>
</reference>
<protein>
    <submittedName>
        <fullName evidence="2">Uncharacterized protein</fullName>
    </submittedName>
</protein>
<dbReference type="AlphaFoldDB" id="A0A4Q0NT08"/>